<evidence type="ECO:0000313" key="2">
    <source>
        <dbReference type="EMBL" id="KAL1538504.1"/>
    </source>
</evidence>
<dbReference type="AlphaFoldDB" id="A0ABD1G305"/>
<dbReference type="PANTHER" id="PTHR36765:SF1">
    <property type="entry name" value="EXPRESSED PROTEIN"/>
    <property type="match status" value="1"/>
</dbReference>
<evidence type="ECO:0000256" key="1">
    <source>
        <dbReference type="SAM" id="MobiDB-lite"/>
    </source>
</evidence>
<sequence>MGGGGDRSSCSSSGEEDGDAEWMAAINSVISSEVYASNGATHQQKDEKHKPQKLKHYQIKAGRLLEELLDKTIEVVSERAPIVEEDSAPEDAGVRLFRTAPRGIVFDKREELHGPKKRPKIIPGEELDEKSKKFRNQLKSVAVDGADILAAASRERQKTLARREARENAAKAAAKREEERVAELKRIRGERWLPSIAREMRVNAQNRR</sequence>
<comment type="caution">
    <text evidence="2">The sequence shown here is derived from an EMBL/GenBank/DDBJ whole genome shotgun (WGS) entry which is preliminary data.</text>
</comment>
<name>A0ABD1G305_SALDI</name>
<keyword evidence="3" id="KW-1185">Reference proteome</keyword>
<proteinExistence type="predicted"/>
<protein>
    <submittedName>
        <fullName evidence="2">Uncharacterized protein</fullName>
    </submittedName>
</protein>
<reference evidence="2 3" key="1">
    <citation type="submission" date="2024-06" db="EMBL/GenBank/DDBJ databases">
        <title>A chromosome level genome sequence of Diviner's sage (Salvia divinorum).</title>
        <authorList>
            <person name="Ford S.A."/>
            <person name="Ro D.-K."/>
            <person name="Ness R.W."/>
            <person name="Phillips M.A."/>
        </authorList>
    </citation>
    <scope>NUCLEOTIDE SEQUENCE [LARGE SCALE GENOMIC DNA]</scope>
    <source>
        <strain evidence="2">SAF-2024a</strain>
        <tissue evidence="2">Leaf</tissue>
    </source>
</reference>
<feature type="region of interest" description="Disordered" evidence="1">
    <location>
        <begin position="160"/>
        <end position="179"/>
    </location>
</feature>
<dbReference type="PANTHER" id="PTHR36765">
    <property type="entry name" value="EXPRESSED PROTEIN"/>
    <property type="match status" value="1"/>
</dbReference>
<accession>A0ABD1G305</accession>
<gene>
    <name evidence="2" type="ORF">AAHA92_27246</name>
</gene>
<feature type="region of interest" description="Disordered" evidence="1">
    <location>
        <begin position="1"/>
        <end position="20"/>
    </location>
</feature>
<dbReference type="Proteomes" id="UP001567538">
    <property type="component" value="Unassembled WGS sequence"/>
</dbReference>
<dbReference type="EMBL" id="JBEAFC010000010">
    <property type="protein sequence ID" value="KAL1538504.1"/>
    <property type="molecule type" value="Genomic_DNA"/>
</dbReference>
<organism evidence="2 3">
    <name type="scientific">Salvia divinorum</name>
    <name type="common">Maria pastora</name>
    <name type="synonym">Diviner's sage</name>
    <dbReference type="NCBI Taxonomy" id="28513"/>
    <lineage>
        <taxon>Eukaryota</taxon>
        <taxon>Viridiplantae</taxon>
        <taxon>Streptophyta</taxon>
        <taxon>Embryophyta</taxon>
        <taxon>Tracheophyta</taxon>
        <taxon>Spermatophyta</taxon>
        <taxon>Magnoliopsida</taxon>
        <taxon>eudicotyledons</taxon>
        <taxon>Gunneridae</taxon>
        <taxon>Pentapetalae</taxon>
        <taxon>asterids</taxon>
        <taxon>lamiids</taxon>
        <taxon>Lamiales</taxon>
        <taxon>Lamiaceae</taxon>
        <taxon>Nepetoideae</taxon>
        <taxon>Mentheae</taxon>
        <taxon>Salviinae</taxon>
        <taxon>Salvia</taxon>
        <taxon>Salvia subgen. Calosphace</taxon>
    </lineage>
</organism>
<evidence type="ECO:0000313" key="3">
    <source>
        <dbReference type="Proteomes" id="UP001567538"/>
    </source>
</evidence>